<keyword evidence="3" id="KW-1185">Reference proteome</keyword>
<evidence type="ECO:0000313" key="3">
    <source>
        <dbReference type="Proteomes" id="UP000317043"/>
    </source>
</evidence>
<dbReference type="InParanoid" id="A0A543B2L5"/>
<feature type="compositionally biased region" description="Polar residues" evidence="1">
    <location>
        <begin position="150"/>
        <end position="174"/>
    </location>
</feature>
<comment type="caution">
    <text evidence="2">The sequence shown here is derived from an EMBL/GenBank/DDBJ whole genome shotgun (WGS) entry which is preliminary data.</text>
</comment>
<accession>A0A543B2L5</accession>
<dbReference type="EMBL" id="VFOW01000001">
    <property type="protein sequence ID" value="TQL79084.1"/>
    <property type="molecule type" value="Genomic_DNA"/>
</dbReference>
<feature type="compositionally biased region" description="Basic and acidic residues" evidence="1">
    <location>
        <begin position="1"/>
        <end position="12"/>
    </location>
</feature>
<feature type="region of interest" description="Disordered" evidence="1">
    <location>
        <begin position="1"/>
        <end position="32"/>
    </location>
</feature>
<dbReference type="Proteomes" id="UP000317043">
    <property type="component" value="Unassembled WGS sequence"/>
</dbReference>
<proteinExistence type="predicted"/>
<feature type="compositionally biased region" description="Basic and acidic residues" evidence="1">
    <location>
        <begin position="117"/>
        <end position="128"/>
    </location>
</feature>
<name>A0A543B2L5_9ACTN</name>
<dbReference type="AlphaFoldDB" id="A0A543B2L5"/>
<evidence type="ECO:0000256" key="1">
    <source>
        <dbReference type="SAM" id="MobiDB-lite"/>
    </source>
</evidence>
<organism evidence="2 3">
    <name type="scientific">Stackebrandtia endophytica</name>
    <dbReference type="NCBI Taxonomy" id="1496996"/>
    <lineage>
        <taxon>Bacteria</taxon>
        <taxon>Bacillati</taxon>
        <taxon>Actinomycetota</taxon>
        <taxon>Actinomycetes</taxon>
        <taxon>Glycomycetales</taxon>
        <taxon>Glycomycetaceae</taxon>
        <taxon>Stackebrandtia</taxon>
    </lineage>
</organism>
<protein>
    <submittedName>
        <fullName evidence="2">Uncharacterized protein</fullName>
    </submittedName>
</protein>
<gene>
    <name evidence="2" type="ORF">FB566_4685</name>
</gene>
<feature type="region of interest" description="Disordered" evidence="1">
    <location>
        <begin position="103"/>
        <end position="205"/>
    </location>
</feature>
<evidence type="ECO:0000313" key="2">
    <source>
        <dbReference type="EMBL" id="TQL79084.1"/>
    </source>
</evidence>
<sequence length="205" mass="22035">MDGGPERGDVGNRHGASSSAPERPASRRHRAEPLSWRSLMPCQIRRPGVGLELAVDVFVVRSCPAPTLGAKPPRRHPITIRNAPTWWSNRFQGGFRRLQGGFRLGVRDTGGHPGRSPVDRPRRNDDTNSHAPRGTEQTSTDHADVGHLSGNPTGPSAVTNPTGLWSVASPSCSSGRDCGGRRPTPSAGPWVPWADRDGPVRPTFA</sequence>
<reference evidence="2 3" key="1">
    <citation type="submission" date="2019-06" db="EMBL/GenBank/DDBJ databases">
        <title>Sequencing the genomes of 1000 actinobacteria strains.</title>
        <authorList>
            <person name="Klenk H.-P."/>
        </authorList>
    </citation>
    <scope>NUCLEOTIDE SEQUENCE [LARGE SCALE GENOMIC DNA]</scope>
    <source>
        <strain evidence="2 3">DSM 45928</strain>
    </source>
</reference>